<reference evidence="2" key="1">
    <citation type="journal article" date="2020" name="Stud. Mycol.">
        <title>101 Dothideomycetes genomes: a test case for predicting lifestyles and emergence of pathogens.</title>
        <authorList>
            <person name="Haridas S."/>
            <person name="Albert R."/>
            <person name="Binder M."/>
            <person name="Bloem J."/>
            <person name="Labutti K."/>
            <person name="Salamov A."/>
            <person name="Andreopoulos B."/>
            <person name="Baker S."/>
            <person name="Barry K."/>
            <person name="Bills G."/>
            <person name="Bluhm B."/>
            <person name="Cannon C."/>
            <person name="Castanera R."/>
            <person name="Culley D."/>
            <person name="Daum C."/>
            <person name="Ezra D."/>
            <person name="Gonzalez J."/>
            <person name="Henrissat B."/>
            <person name="Kuo A."/>
            <person name="Liang C."/>
            <person name="Lipzen A."/>
            <person name="Lutzoni F."/>
            <person name="Magnuson J."/>
            <person name="Mondo S."/>
            <person name="Nolan M."/>
            <person name="Ohm R."/>
            <person name="Pangilinan J."/>
            <person name="Park H.-J."/>
            <person name="Ramirez L."/>
            <person name="Alfaro M."/>
            <person name="Sun H."/>
            <person name="Tritt A."/>
            <person name="Yoshinaga Y."/>
            <person name="Zwiers L.-H."/>
            <person name="Turgeon B."/>
            <person name="Goodwin S."/>
            <person name="Spatafora J."/>
            <person name="Crous P."/>
            <person name="Grigoriev I."/>
        </authorList>
    </citation>
    <scope>NUCLEOTIDE SEQUENCE</scope>
    <source>
        <strain evidence="2">CBS 175.79</strain>
    </source>
</reference>
<evidence type="ECO:0000313" key="2">
    <source>
        <dbReference type="EMBL" id="KAF2013984.1"/>
    </source>
</evidence>
<dbReference type="GeneID" id="54291438"/>
<organism evidence="2 3">
    <name type="scientific">Aaosphaeria arxii CBS 175.79</name>
    <dbReference type="NCBI Taxonomy" id="1450172"/>
    <lineage>
        <taxon>Eukaryota</taxon>
        <taxon>Fungi</taxon>
        <taxon>Dikarya</taxon>
        <taxon>Ascomycota</taxon>
        <taxon>Pezizomycotina</taxon>
        <taxon>Dothideomycetes</taxon>
        <taxon>Pleosporomycetidae</taxon>
        <taxon>Pleosporales</taxon>
        <taxon>Pleosporales incertae sedis</taxon>
        <taxon>Aaosphaeria</taxon>
    </lineage>
</organism>
<dbReference type="EMBL" id="ML978071">
    <property type="protein sequence ID" value="KAF2013984.1"/>
    <property type="molecule type" value="Genomic_DNA"/>
</dbReference>
<dbReference type="Proteomes" id="UP000799778">
    <property type="component" value="Unassembled WGS sequence"/>
</dbReference>
<evidence type="ECO:0000256" key="1">
    <source>
        <dbReference type="SAM" id="MobiDB-lite"/>
    </source>
</evidence>
<sequence>MSSLPDLDTFYNWKARDRMHNHISSTSKAKVFPKQSTSLDSWFRPSEAFSGPPATPRNTLHLNEQEHQTSSKRQKLAGDDEEYDSILETPASSSVPSSLLHSKALSQDDAIRLLRTIANDQSGTIFTDSLSPAIISVASNTPNGLSLQSISAAILMRLSPSRRHGSSLALATHPERVVPPSPSSTKILSPMASSLEQESQSLTTAIRTHSVHPPQTNT</sequence>
<dbReference type="AlphaFoldDB" id="A0A6A5XNQ6"/>
<feature type="region of interest" description="Disordered" evidence="1">
    <location>
        <begin position="42"/>
        <end position="79"/>
    </location>
</feature>
<gene>
    <name evidence="2" type="ORF">BU24DRAFT_494347</name>
</gene>
<proteinExistence type="predicted"/>
<name>A0A6A5XNQ6_9PLEO</name>
<evidence type="ECO:0000313" key="3">
    <source>
        <dbReference type="Proteomes" id="UP000799778"/>
    </source>
</evidence>
<dbReference type="RefSeq" id="XP_033382323.1">
    <property type="nucleotide sequence ID" value="XM_033534041.1"/>
</dbReference>
<protein>
    <submittedName>
        <fullName evidence="2">Uncharacterized protein</fullName>
    </submittedName>
</protein>
<keyword evidence="3" id="KW-1185">Reference proteome</keyword>
<accession>A0A6A5XNQ6</accession>